<name>A0A9D1E7J9_9FIRM</name>
<evidence type="ECO:0000256" key="3">
    <source>
        <dbReference type="PROSITE-ProRule" id="PRU00339"/>
    </source>
</evidence>
<evidence type="ECO:0000256" key="2">
    <source>
        <dbReference type="ARBA" id="ARBA00022803"/>
    </source>
</evidence>
<dbReference type="Gene3D" id="3.40.50.10140">
    <property type="entry name" value="Toll/interleukin-1 receptor homology (TIR) domain"/>
    <property type="match status" value="1"/>
</dbReference>
<dbReference type="Pfam" id="PF13374">
    <property type="entry name" value="TPR_10"/>
    <property type="match status" value="1"/>
</dbReference>
<dbReference type="InterPro" id="IPR011990">
    <property type="entry name" value="TPR-like_helical_dom_sf"/>
</dbReference>
<reference evidence="5" key="1">
    <citation type="submission" date="2020-10" db="EMBL/GenBank/DDBJ databases">
        <authorList>
            <person name="Gilroy R."/>
        </authorList>
    </citation>
    <scope>NUCLEOTIDE SEQUENCE</scope>
    <source>
        <strain evidence="5">ChiSjej5B23-6657</strain>
    </source>
</reference>
<dbReference type="SUPFAM" id="SSF48452">
    <property type="entry name" value="TPR-like"/>
    <property type="match status" value="2"/>
</dbReference>
<gene>
    <name evidence="5" type="ORF">IAA55_00975</name>
</gene>
<dbReference type="InterPro" id="IPR006597">
    <property type="entry name" value="Sel1-like"/>
</dbReference>
<evidence type="ECO:0000259" key="4">
    <source>
        <dbReference type="Pfam" id="PF13676"/>
    </source>
</evidence>
<dbReference type="SMART" id="SM00028">
    <property type="entry name" value="TPR"/>
    <property type="match status" value="7"/>
</dbReference>
<organism evidence="5 6">
    <name type="scientific">Candidatus Pullilachnospira gallistercoris</name>
    <dbReference type="NCBI Taxonomy" id="2840911"/>
    <lineage>
        <taxon>Bacteria</taxon>
        <taxon>Bacillati</taxon>
        <taxon>Bacillota</taxon>
        <taxon>Clostridia</taxon>
        <taxon>Lachnospirales</taxon>
        <taxon>Lachnospiraceae</taxon>
        <taxon>Lachnospiraceae incertae sedis</taxon>
        <taxon>Candidatus Pullilachnospira</taxon>
    </lineage>
</organism>
<feature type="repeat" description="TPR" evidence="3">
    <location>
        <begin position="647"/>
        <end position="680"/>
    </location>
</feature>
<dbReference type="SMART" id="SM00671">
    <property type="entry name" value="SEL1"/>
    <property type="match status" value="2"/>
</dbReference>
<comment type="caution">
    <text evidence="5">The sequence shown here is derived from an EMBL/GenBank/DDBJ whole genome shotgun (WGS) entry which is preliminary data.</text>
</comment>
<keyword evidence="1" id="KW-0677">Repeat</keyword>
<dbReference type="Pfam" id="PF13181">
    <property type="entry name" value="TPR_8"/>
    <property type="match status" value="1"/>
</dbReference>
<evidence type="ECO:0000313" key="6">
    <source>
        <dbReference type="Proteomes" id="UP000823912"/>
    </source>
</evidence>
<feature type="domain" description="TIR" evidence="4">
    <location>
        <begin position="175"/>
        <end position="267"/>
    </location>
</feature>
<keyword evidence="2 3" id="KW-0802">TPR repeat</keyword>
<dbReference type="EMBL" id="DVHM01000015">
    <property type="protein sequence ID" value="HIR69835.1"/>
    <property type="molecule type" value="Genomic_DNA"/>
</dbReference>
<dbReference type="SUPFAM" id="SSF81901">
    <property type="entry name" value="HCP-like"/>
    <property type="match status" value="1"/>
</dbReference>
<sequence length="891" mass="100074">MSRFNCRTRGNASPQGKPNVYFCCHPADVSCFDEIAGDILRFQNCAIWYREDPARPEDISADSCPADPDTYFCDLSRMQLFVIPVTSSFLCEPNRARDTDLPYALEHHIPILPLLQEDGLESLFNQTCGDLQILNKYTKDPTALDFYQKLERFLSDVLIPDDLADKIRAAFDAYVFLSYRKKDRKYAQQLMRLIHQNEFCRDIAIWYDEFLIPGENFNDSIAAALEQSSLFALAVTPNLVNEPNYVMSIEYPMAKEAKKTVLPFELVPTDKKDLEEKFTELPACTDVRDMSALSATLLEAVTSLAIRENDASPEHLFFIGLAYLAGIDVEVDCEQALALISRAAGQGLPEAMEKLVHMYKNGIGVPRDFLQAISWQKRLIQAKRRQYAAAPSSSARRLLALALLELADLYQSAGQLTQAAQTLDDALDHAGEDSGTDCGDEEQRFSLLALVFHRMGTISLALQNFSSASAQFDAALSWNQRLLPYSDRPVLRRNMFSDYCYLGRIALKQGQPRKAIQYLTDGTTVLGTPQLDNIDMVQSLSSSWLLRGDAHLSLGRETDAEADYRSGIAVLEDLYQSYQAVHPDAVSTHFSEKQHCAFALCTASSRLFLLYLHQKQYEPAQDILRDCFALLSPYSSSAAPAEQKLLAALYNHLGALRKQQGEYAEAEQAFVRAVSIYQDLPQPLRNNGDILHCQSNNLAFLTDLCAKQGRLSDALAHCIKNIAACEKLAALTQEIDDRRMLSVAYAQAAGLHQKNRNLSAAEDFYQKCLLLREEIAQTDMRLRAKTDLSTVYYNLASLAHQEKQYVRAGELFQKSVGIDEQIVQESPTTAHWDTLADGYYLLGCRADLYHLTEYARAFLEQAASIRQALCEQDPDSPVLAQKYQEVIKMLT</sequence>
<dbReference type="PROSITE" id="PS50005">
    <property type="entry name" value="TPR"/>
    <property type="match status" value="1"/>
</dbReference>
<dbReference type="Pfam" id="PF13676">
    <property type="entry name" value="TIR_2"/>
    <property type="match status" value="1"/>
</dbReference>
<evidence type="ECO:0000313" key="5">
    <source>
        <dbReference type="EMBL" id="HIR69835.1"/>
    </source>
</evidence>
<protein>
    <submittedName>
        <fullName evidence="5">Tetratricopeptide repeat protein</fullName>
    </submittedName>
</protein>
<accession>A0A9D1E7J9</accession>
<evidence type="ECO:0000256" key="1">
    <source>
        <dbReference type="ARBA" id="ARBA00022737"/>
    </source>
</evidence>
<dbReference type="InterPro" id="IPR000157">
    <property type="entry name" value="TIR_dom"/>
</dbReference>
<proteinExistence type="predicted"/>
<dbReference type="SUPFAM" id="SSF52200">
    <property type="entry name" value="Toll/Interleukin receptor TIR domain"/>
    <property type="match status" value="1"/>
</dbReference>
<dbReference type="InterPro" id="IPR035897">
    <property type="entry name" value="Toll_tir_struct_dom_sf"/>
</dbReference>
<dbReference type="AlphaFoldDB" id="A0A9D1E7J9"/>
<dbReference type="InterPro" id="IPR019734">
    <property type="entry name" value="TPR_rpt"/>
</dbReference>
<reference evidence="5" key="2">
    <citation type="journal article" date="2021" name="PeerJ">
        <title>Extensive microbial diversity within the chicken gut microbiome revealed by metagenomics and culture.</title>
        <authorList>
            <person name="Gilroy R."/>
            <person name="Ravi A."/>
            <person name="Getino M."/>
            <person name="Pursley I."/>
            <person name="Horton D.L."/>
            <person name="Alikhan N.F."/>
            <person name="Baker D."/>
            <person name="Gharbi K."/>
            <person name="Hall N."/>
            <person name="Watson M."/>
            <person name="Adriaenssens E.M."/>
            <person name="Foster-Nyarko E."/>
            <person name="Jarju S."/>
            <person name="Secka A."/>
            <person name="Antonio M."/>
            <person name="Oren A."/>
            <person name="Chaudhuri R.R."/>
            <person name="La Ragione R."/>
            <person name="Hildebrand F."/>
            <person name="Pallen M.J."/>
        </authorList>
    </citation>
    <scope>NUCLEOTIDE SEQUENCE</scope>
    <source>
        <strain evidence="5">ChiSjej5B23-6657</strain>
    </source>
</reference>
<dbReference type="Gene3D" id="1.25.40.10">
    <property type="entry name" value="Tetratricopeptide repeat domain"/>
    <property type="match status" value="3"/>
</dbReference>
<dbReference type="GO" id="GO:0007165">
    <property type="term" value="P:signal transduction"/>
    <property type="evidence" value="ECO:0007669"/>
    <property type="project" value="InterPro"/>
</dbReference>
<dbReference type="PANTHER" id="PTHR45641">
    <property type="entry name" value="TETRATRICOPEPTIDE REPEAT PROTEIN (AFU_ORTHOLOGUE AFUA_6G03870)"/>
    <property type="match status" value="1"/>
</dbReference>
<dbReference type="Proteomes" id="UP000823912">
    <property type="component" value="Unassembled WGS sequence"/>
</dbReference>